<organism evidence="2 3">
    <name type="scientific">Marasmius oreades</name>
    <name type="common">fairy-ring Marasmius</name>
    <dbReference type="NCBI Taxonomy" id="181124"/>
    <lineage>
        <taxon>Eukaryota</taxon>
        <taxon>Fungi</taxon>
        <taxon>Dikarya</taxon>
        <taxon>Basidiomycota</taxon>
        <taxon>Agaricomycotina</taxon>
        <taxon>Agaricomycetes</taxon>
        <taxon>Agaricomycetidae</taxon>
        <taxon>Agaricales</taxon>
        <taxon>Marasmiineae</taxon>
        <taxon>Marasmiaceae</taxon>
        <taxon>Marasmius</taxon>
    </lineage>
</organism>
<dbReference type="AlphaFoldDB" id="A0A9P7UQB2"/>
<protein>
    <submittedName>
        <fullName evidence="2">Uncharacterized protein</fullName>
    </submittedName>
</protein>
<feature type="transmembrane region" description="Helical" evidence="1">
    <location>
        <begin position="77"/>
        <end position="95"/>
    </location>
</feature>
<keyword evidence="3" id="KW-1185">Reference proteome</keyword>
<keyword evidence="1" id="KW-0472">Membrane</keyword>
<dbReference type="OrthoDB" id="3352450at2759"/>
<evidence type="ECO:0000313" key="2">
    <source>
        <dbReference type="EMBL" id="KAG7090527.1"/>
    </source>
</evidence>
<name>A0A9P7UQB2_9AGAR</name>
<comment type="caution">
    <text evidence="2">The sequence shown here is derived from an EMBL/GenBank/DDBJ whole genome shotgun (WGS) entry which is preliminary data.</text>
</comment>
<reference evidence="2" key="1">
    <citation type="journal article" date="2021" name="Genome Biol. Evol.">
        <title>The assembled and annotated genome of the fairy-ring fungus Marasmius oreades.</title>
        <authorList>
            <person name="Hiltunen M."/>
            <person name="Ament-Velasquez S.L."/>
            <person name="Johannesson H."/>
        </authorList>
    </citation>
    <scope>NUCLEOTIDE SEQUENCE</scope>
    <source>
        <strain evidence="2">03SP1</strain>
    </source>
</reference>
<sequence>MSTATPSSLDSIQLPPDAIIHAHTEGKKEGLFAGLTSALASGKHDWLLMAFLCGLVNISTSLRAAHVGSKFMRLKRYPTIACGVITAIASGYLFTKAFTDTHIRRLKQEAAKLSSPNGNESFLSDQ</sequence>
<dbReference type="RefSeq" id="XP_043006997.1">
    <property type="nucleotide sequence ID" value="XM_043154542.1"/>
</dbReference>
<evidence type="ECO:0000313" key="3">
    <source>
        <dbReference type="Proteomes" id="UP001049176"/>
    </source>
</evidence>
<feature type="transmembrane region" description="Helical" evidence="1">
    <location>
        <begin position="46"/>
        <end position="65"/>
    </location>
</feature>
<dbReference type="GeneID" id="66078712"/>
<dbReference type="KEGG" id="more:E1B28_009636"/>
<accession>A0A9P7UQB2</accession>
<dbReference type="EMBL" id="CM032186">
    <property type="protein sequence ID" value="KAG7090527.1"/>
    <property type="molecule type" value="Genomic_DNA"/>
</dbReference>
<evidence type="ECO:0000256" key="1">
    <source>
        <dbReference type="SAM" id="Phobius"/>
    </source>
</evidence>
<gene>
    <name evidence="2" type="ORF">E1B28_009636</name>
</gene>
<proteinExistence type="predicted"/>
<keyword evidence="1" id="KW-0812">Transmembrane</keyword>
<dbReference type="Proteomes" id="UP001049176">
    <property type="component" value="Chromosome 6"/>
</dbReference>
<keyword evidence="1" id="KW-1133">Transmembrane helix</keyword>